<dbReference type="EMBL" id="ODYU01009645">
    <property type="protein sequence ID" value="SOQ54221.1"/>
    <property type="molecule type" value="Genomic_DNA"/>
</dbReference>
<gene>
    <name evidence="2" type="ORF">SFRICE_029844</name>
</gene>
<accession>A0A2H1WMC1</accession>
<feature type="transmembrane region" description="Helical" evidence="1">
    <location>
        <begin position="135"/>
        <end position="155"/>
    </location>
</feature>
<keyword evidence="1" id="KW-0812">Transmembrane</keyword>
<reference evidence="2" key="1">
    <citation type="submission" date="2016-07" db="EMBL/GenBank/DDBJ databases">
        <authorList>
            <person name="Bretaudeau A."/>
        </authorList>
    </citation>
    <scope>NUCLEOTIDE SEQUENCE</scope>
    <source>
        <strain evidence="2">Rice</strain>
        <tissue evidence="2">Whole body</tissue>
    </source>
</reference>
<keyword evidence="1" id="KW-0472">Membrane</keyword>
<organism evidence="2">
    <name type="scientific">Spodoptera frugiperda</name>
    <name type="common">Fall armyworm</name>
    <dbReference type="NCBI Taxonomy" id="7108"/>
    <lineage>
        <taxon>Eukaryota</taxon>
        <taxon>Metazoa</taxon>
        <taxon>Ecdysozoa</taxon>
        <taxon>Arthropoda</taxon>
        <taxon>Hexapoda</taxon>
        <taxon>Insecta</taxon>
        <taxon>Pterygota</taxon>
        <taxon>Neoptera</taxon>
        <taxon>Endopterygota</taxon>
        <taxon>Lepidoptera</taxon>
        <taxon>Glossata</taxon>
        <taxon>Ditrysia</taxon>
        <taxon>Noctuoidea</taxon>
        <taxon>Noctuidae</taxon>
        <taxon>Amphipyrinae</taxon>
        <taxon>Spodoptera</taxon>
    </lineage>
</organism>
<protein>
    <submittedName>
        <fullName evidence="2">SFRICE_029844</fullName>
    </submittedName>
</protein>
<feature type="transmembrane region" description="Helical" evidence="1">
    <location>
        <begin position="75"/>
        <end position="98"/>
    </location>
</feature>
<evidence type="ECO:0000313" key="2">
    <source>
        <dbReference type="EMBL" id="SOQ54221.1"/>
    </source>
</evidence>
<sequence length="168" mass="19130">MAEQQPVMERLKLALKLNKCCYCVSLKTGSILIAYFHLFSNLVSIQLFLLSWLLADWTAIISKDKEGEFDTYTKAVIIVVIVTSIMYIPICVICLIGLNRNISHYVNLYLLYTLIYIVVIILLFIGNILTGHADLGFLSWDILNILLCIYFYLVVRSYYLSVTAAPST</sequence>
<keyword evidence="1" id="KW-1133">Transmembrane helix</keyword>
<dbReference type="AlphaFoldDB" id="A0A2H1WMC1"/>
<name>A0A2H1WMC1_SPOFR</name>
<evidence type="ECO:0000256" key="1">
    <source>
        <dbReference type="SAM" id="Phobius"/>
    </source>
</evidence>
<feature type="transmembrane region" description="Helical" evidence="1">
    <location>
        <begin position="32"/>
        <end position="55"/>
    </location>
</feature>
<proteinExistence type="predicted"/>
<feature type="transmembrane region" description="Helical" evidence="1">
    <location>
        <begin position="110"/>
        <end position="129"/>
    </location>
</feature>